<evidence type="ECO:0000256" key="1">
    <source>
        <dbReference type="SAM" id="MobiDB-lite"/>
    </source>
</evidence>
<dbReference type="GO" id="GO:0010972">
    <property type="term" value="P:negative regulation of G2/M transition of mitotic cell cycle"/>
    <property type="evidence" value="ECO:0007669"/>
    <property type="project" value="TreeGrafter"/>
</dbReference>
<dbReference type="Gene3D" id="1.25.40.10">
    <property type="entry name" value="Tetratricopeptide repeat domain"/>
    <property type="match status" value="1"/>
</dbReference>
<dbReference type="Pfam" id="PF08238">
    <property type="entry name" value="Sel1"/>
    <property type="match status" value="4"/>
</dbReference>
<feature type="compositionally biased region" description="Polar residues" evidence="1">
    <location>
        <begin position="27"/>
        <end position="44"/>
    </location>
</feature>
<keyword evidence="3" id="KW-1185">Reference proteome</keyword>
<feature type="region of interest" description="Disordered" evidence="1">
    <location>
        <begin position="1"/>
        <end position="145"/>
    </location>
</feature>
<dbReference type="InParanoid" id="A0A2T3AAT8"/>
<feature type="compositionally biased region" description="Polar residues" evidence="1">
    <location>
        <begin position="125"/>
        <end position="143"/>
    </location>
</feature>
<evidence type="ECO:0000313" key="2">
    <source>
        <dbReference type="EMBL" id="PSR88963.1"/>
    </source>
</evidence>
<name>A0A2T3AAT8_9PEZI</name>
<accession>A0A2T3AAT8</accession>
<dbReference type="PANTHER" id="PTHR43628:SF1">
    <property type="entry name" value="CHITIN SYNTHASE REGULATORY FACTOR 2-RELATED"/>
    <property type="match status" value="1"/>
</dbReference>
<gene>
    <name evidence="2" type="ORF">BD289DRAFT_226199</name>
</gene>
<dbReference type="InterPro" id="IPR052945">
    <property type="entry name" value="Mitotic_Regulator"/>
</dbReference>
<dbReference type="SMART" id="SM00671">
    <property type="entry name" value="SEL1"/>
    <property type="match status" value="3"/>
</dbReference>
<dbReference type="PANTHER" id="PTHR43628">
    <property type="entry name" value="ACTIVATOR OF C KINASE PROTEIN 1-RELATED"/>
    <property type="match status" value="1"/>
</dbReference>
<feature type="region of interest" description="Disordered" evidence="1">
    <location>
        <begin position="193"/>
        <end position="212"/>
    </location>
</feature>
<feature type="compositionally biased region" description="Basic and acidic residues" evidence="1">
    <location>
        <begin position="1"/>
        <end position="26"/>
    </location>
</feature>
<feature type="compositionally biased region" description="Polar residues" evidence="1">
    <location>
        <begin position="65"/>
        <end position="75"/>
    </location>
</feature>
<evidence type="ECO:0000313" key="3">
    <source>
        <dbReference type="Proteomes" id="UP000241462"/>
    </source>
</evidence>
<sequence>MGLRDILKKKGKIEDGDHVGGEDAVKDSQTPEFTFLRSDTNTQEVIHPPSSPMSMNETPGAGNYLSATDAQGSPGSSRSRRLSDALRPSRSSRGSSASSRNSNSTPGRPSAGRRLSQRLHLSRSPASSENVPDNLPEITTTTADLGVDQEGTELEWEKRATLLAKTANENELLQQAGPLSPASVEDDFTNLRIAGDSSGEDQQNGVASTPGIDKNIQEAIRLHEEGDLRQSTRLFGVLADPNGANNPLSQVLYGLALRHGWGCKPEPERAVFFLSSAAKNAADVESLALQAGLKKGGAAKGELVLAIFELANCFRHGWGIESDPLAAKQYYETAANLGDTDAMNEVAWCYLEGFGCKKNKYAAAKYYRLAEKNGNKTLGNSW</sequence>
<dbReference type="GO" id="GO:0032153">
    <property type="term" value="C:cell division site"/>
    <property type="evidence" value="ECO:0007669"/>
    <property type="project" value="TreeGrafter"/>
</dbReference>
<dbReference type="InterPro" id="IPR011990">
    <property type="entry name" value="TPR-like_helical_dom_sf"/>
</dbReference>
<dbReference type="EMBL" id="KZ678423">
    <property type="protein sequence ID" value="PSR88963.1"/>
    <property type="molecule type" value="Genomic_DNA"/>
</dbReference>
<dbReference type="STRING" id="2025994.A0A2T3AAT8"/>
<protein>
    <recommendedName>
        <fullName evidence="4">HCP-like protein</fullName>
    </recommendedName>
</protein>
<proteinExistence type="predicted"/>
<dbReference type="OrthoDB" id="2148946at2759"/>
<organism evidence="2 3">
    <name type="scientific">Coniella lustricola</name>
    <dbReference type="NCBI Taxonomy" id="2025994"/>
    <lineage>
        <taxon>Eukaryota</taxon>
        <taxon>Fungi</taxon>
        <taxon>Dikarya</taxon>
        <taxon>Ascomycota</taxon>
        <taxon>Pezizomycotina</taxon>
        <taxon>Sordariomycetes</taxon>
        <taxon>Sordariomycetidae</taxon>
        <taxon>Diaporthales</taxon>
        <taxon>Schizoparmaceae</taxon>
        <taxon>Coniella</taxon>
    </lineage>
</organism>
<reference evidence="2 3" key="1">
    <citation type="journal article" date="2018" name="Mycol. Prog.">
        <title>Coniella lustricola, a new species from submerged detritus.</title>
        <authorList>
            <person name="Raudabaugh D.B."/>
            <person name="Iturriaga T."/>
            <person name="Carver A."/>
            <person name="Mondo S."/>
            <person name="Pangilinan J."/>
            <person name="Lipzen A."/>
            <person name="He G."/>
            <person name="Amirebrahimi M."/>
            <person name="Grigoriev I.V."/>
            <person name="Miller A.N."/>
        </authorList>
    </citation>
    <scope>NUCLEOTIDE SEQUENCE [LARGE SCALE GENOMIC DNA]</scope>
    <source>
        <strain evidence="2 3">B22-T-1</strain>
    </source>
</reference>
<dbReference type="AlphaFoldDB" id="A0A2T3AAT8"/>
<dbReference type="SUPFAM" id="SSF81901">
    <property type="entry name" value="HCP-like"/>
    <property type="match status" value="1"/>
</dbReference>
<dbReference type="Proteomes" id="UP000241462">
    <property type="component" value="Unassembled WGS sequence"/>
</dbReference>
<evidence type="ECO:0008006" key="4">
    <source>
        <dbReference type="Google" id="ProtNLM"/>
    </source>
</evidence>
<feature type="compositionally biased region" description="Low complexity" evidence="1">
    <location>
        <begin position="85"/>
        <end position="104"/>
    </location>
</feature>
<dbReference type="InterPro" id="IPR006597">
    <property type="entry name" value="Sel1-like"/>
</dbReference>